<dbReference type="InterPro" id="IPR016024">
    <property type="entry name" value="ARM-type_fold"/>
</dbReference>
<name>A0A7R9KG59_9ACAR</name>
<dbReference type="Gene3D" id="1.25.10.10">
    <property type="entry name" value="Leucine-rich Repeat Variant"/>
    <property type="match status" value="1"/>
</dbReference>
<dbReference type="PANTHER" id="PTHR46263">
    <property type="entry name" value="ARMADILLO REPEAT-CONTAINING PROTEIN 7"/>
    <property type="match status" value="1"/>
</dbReference>
<dbReference type="InterPro" id="IPR011989">
    <property type="entry name" value="ARM-like"/>
</dbReference>
<dbReference type="InterPro" id="IPR042462">
    <property type="entry name" value="ARMC7"/>
</dbReference>
<sequence>MKRDTKADQTQRYSPSERFDYLQKLLHEFNITNSKEAKRQVLANICSFAYNPINFEALNKLNITTTLLDSLNVKDDKLIEYAISGLCNLSADVKNIQIIINNNGFHKILKCLSKNVSNERIVISSLTLFIFAKQLITKGSPEELFDS</sequence>
<gene>
    <name evidence="1" type="ORF">OSB1V03_LOCUS2823</name>
</gene>
<proteinExistence type="predicted"/>
<reference evidence="1" key="1">
    <citation type="submission" date="2020-11" db="EMBL/GenBank/DDBJ databases">
        <authorList>
            <person name="Tran Van P."/>
        </authorList>
    </citation>
    <scope>NUCLEOTIDE SEQUENCE</scope>
</reference>
<dbReference type="AlphaFoldDB" id="A0A7R9KG59"/>
<dbReference type="PANTHER" id="PTHR46263:SF1">
    <property type="entry name" value="ARMADILLO REPEAT-CONTAINING PROTEIN 7"/>
    <property type="match status" value="1"/>
</dbReference>
<accession>A0A7R9KG59</accession>
<evidence type="ECO:0000313" key="2">
    <source>
        <dbReference type="Proteomes" id="UP000759131"/>
    </source>
</evidence>
<dbReference type="Proteomes" id="UP000759131">
    <property type="component" value="Unassembled WGS sequence"/>
</dbReference>
<dbReference type="EMBL" id="OC855628">
    <property type="protein sequence ID" value="CAD7622360.1"/>
    <property type="molecule type" value="Genomic_DNA"/>
</dbReference>
<protein>
    <recommendedName>
        <fullName evidence="3">Armadillo repeat-containing protein 7</fullName>
    </recommendedName>
</protein>
<dbReference type="OrthoDB" id="201709at2759"/>
<evidence type="ECO:0000313" key="1">
    <source>
        <dbReference type="EMBL" id="CAD7622360.1"/>
    </source>
</evidence>
<dbReference type="SUPFAM" id="SSF48371">
    <property type="entry name" value="ARM repeat"/>
    <property type="match status" value="1"/>
</dbReference>
<organism evidence="1">
    <name type="scientific">Medioppia subpectinata</name>
    <dbReference type="NCBI Taxonomy" id="1979941"/>
    <lineage>
        <taxon>Eukaryota</taxon>
        <taxon>Metazoa</taxon>
        <taxon>Ecdysozoa</taxon>
        <taxon>Arthropoda</taxon>
        <taxon>Chelicerata</taxon>
        <taxon>Arachnida</taxon>
        <taxon>Acari</taxon>
        <taxon>Acariformes</taxon>
        <taxon>Sarcoptiformes</taxon>
        <taxon>Oribatida</taxon>
        <taxon>Brachypylina</taxon>
        <taxon>Oppioidea</taxon>
        <taxon>Oppiidae</taxon>
        <taxon>Medioppia</taxon>
    </lineage>
</organism>
<evidence type="ECO:0008006" key="3">
    <source>
        <dbReference type="Google" id="ProtNLM"/>
    </source>
</evidence>
<keyword evidence="2" id="KW-1185">Reference proteome</keyword>
<dbReference type="EMBL" id="CAJPIZ010001053">
    <property type="protein sequence ID" value="CAG2102790.1"/>
    <property type="molecule type" value="Genomic_DNA"/>
</dbReference>